<dbReference type="InterPro" id="IPR004499">
    <property type="entry name" value="Pro-tRNA-ligase_IIa_arc-type"/>
</dbReference>
<dbReference type="SMART" id="SM00271">
    <property type="entry name" value="DnaJ"/>
    <property type="match status" value="1"/>
</dbReference>
<accession>A0ABP0NK37</accession>
<evidence type="ECO:0000313" key="4">
    <source>
        <dbReference type="EMBL" id="CAK9064125.1"/>
    </source>
</evidence>
<evidence type="ECO:0000256" key="2">
    <source>
        <dbReference type="ARBA" id="ARBA00022917"/>
    </source>
</evidence>
<dbReference type="Proteomes" id="UP001642464">
    <property type="component" value="Unassembled WGS sequence"/>
</dbReference>
<dbReference type="SUPFAM" id="SSF52954">
    <property type="entry name" value="Class II aaRS ABD-related"/>
    <property type="match status" value="1"/>
</dbReference>
<dbReference type="PANTHER" id="PTHR43382:SF2">
    <property type="entry name" value="BIFUNCTIONAL GLUTAMATE_PROLINE--TRNA LIGASE"/>
    <property type="match status" value="1"/>
</dbReference>
<dbReference type="InterPro" id="IPR036869">
    <property type="entry name" value="J_dom_sf"/>
</dbReference>
<dbReference type="InterPro" id="IPR036621">
    <property type="entry name" value="Anticodon-bd_dom_sf"/>
</dbReference>
<dbReference type="PANTHER" id="PTHR43382">
    <property type="entry name" value="PROLYL-TRNA SYNTHETASE"/>
    <property type="match status" value="1"/>
</dbReference>
<name>A0ABP0NK37_9DINO</name>
<evidence type="ECO:0000259" key="3">
    <source>
        <dbReference type="PROSITE" id="PS50076"/>
    </source>
</evidence>
<gene>
    <name evidence="4" type="ORF">SCF082_LOCUS33082</name>
</gene>
<dbReference type="CDD" id="cd06257">
    <property type="entry name" value="DnaJ"/>
    <property type="match status" value="1"/>
</dbReference>
<dbReference type="InterPro" id="IPR001623">
    <property type="entry name" value="DnaJ_domain"/>
</dbReference>
<dbReference type="EC" id="6.1.1.15" evidence="1"/>
<evidence type="ECO:0000256" key="1">
    <source>
        <dbReference type="ARBA" id="ARBA00012831"/>
    </source>
</evidence>
<dbReference type="InterPro" id="IPR004154">
    <property type="entry name" value="Anticodon-bd"/>
</dbReference>
<sequence>MSWHLILGVSRSAPYPDVRAAFKRKVLETHPDKGGSAQDFRRVMLAFEKAALEATGARAIPVAAASAARRGAHSGSGSCFAASAKRAEGRSGRAAAGVASGLGGSRSVRRKSVEAIMERLHSLLSKLQRHDRKMAIATKLQERHRVALETWLQHVAWRKKEECREESKTKSCDHSNPAFEEETSFSEEEILALEDVPQETKLPPKTASKGIIRRPGRVKLYCVIVVINNLELFAGGTTDLARAVDVHMALTSLKQRILKSPALWEKLPEALDSSMSEHDLLLREARLSFRVHFPVHHWTGSGLRSPTYPISRLQSGMVIWQKLQQSRLQYSGLGAKRGGVFYQHTPAAVEEAWQKISQIFIDIWVESGCNEAKIRRKLESMRKRHEQQHHCQLAAWNAYRMAKEERRQQLCARVMRRWEERERRHLEREDRRALQVASFTSRVVGQIERLIQREFKCWQLMEELKLHGIRAEVDARGNYTPGWKFNWWELKGVPLRVEVGPRDLDRGTCRVVRRLDGSKKDVEQSQLAAIVRDDLKDIHAAMLRKATEERDAGIAKVMDWSEVVPMLKQKKLILAPWCETAASELLIRRRTKEAEDGKEAALTGAMKSLCLPFDQPPLPSGTKCFFTGEPARRWCLFGRSY</sequence>
<comment type="caution">
    <text evidence="4">The sequence shown here is derived from an EMBL/GenBank/DDBJ whole genome shotgun (WGS) entry which is preliminary data.</text>
</comment>
<dbReference type="SUPFAM" id="SSF46565">
    <property type="entry name" value="Chaperone J-domain"/>
    <property type="match status" value="1"/>
</dbReference>
<dbReference type="Pfam" id="PF09180">
    <property type="entry name" value="ProRS-C_1"/>
    <property type="match status" value="1"/>
</dbReference>
<dbReference type="PROSITE" id="PS50076">
    <property type="entry name" value="DNAJ_2"/>
    <property type="match status" value="1"/>
</dbReference>
<keyword evidence="5" id="KW-1185">Reference proteome</keyword>
<feature type="domain" description="J" evidence="3">
    <location>
        <begin position="2"/>
        <end position="77"/>
    </location>
</feature>
<evidence type="ECO:0000313" key="5">
    <source>
        <dbReference type="Proteomes" id="UP001642464"/>
    </source>
</evidence>
<dbReference type="SUPFAM" id="SSF64586">
    <property type="entry name" value="C-terminal domain of ProRS"/>
    <property type="match status" value="1"/>
</dbReference>
<reference evidence="4 5" key="1">
    <citation type="submission" date="2024-02" db="EMBL/GenBank/DDBJ databases">
        <authorList>
            <person name="Chen Y."/>
            <person name="Shah S."/>
            <person name="Dougan E. K."/>
            <person name="Thang M."/>
            <person name="Chan C."/>
        </authorList>
    </citation>
    <scope>NUCLEOTIDE SEQUENCE [LARGE SCALE GENOMIC DNA]</scope>
</reference>
<protein>
    <recommendedName>
        <fullName evidence="1">proline--tRNA ligase</fullName>
        <ecNumber evidence="1">6.1.1.15</ecNumber>
    </recommendedName>
</protein>
<organism evidence="4 5">
    <name type="scientific">Durusdinium trenchii</name>
    <dbReference type="NCBI Taxonomy" id="1381693"/>
    <lineage>
        <taxon>Eukaryota</taxon>
        <taxon>Sar</taxon>
        <taxon>Alveolata</taxon>
        <taxon>Dinophyceae</taxon>
        <taxon>Suessiales</taxon>
        <taxon>Symbiodiniaceae</taxon>
        <taxon>Durusdinium</taxon>
    </lineage>
</organism>
<dbReference type="EMBL" id="CAXAMM010029125">
    <property type="protein sequence ID" value="CAK9064125.1"/>
    <property type="molecule type" value="Genomic_DNA"/>
</dbReference>
<keyword evidence="4" id="KW-0436">Ligase</keyword>
<dbReference type="Gene3D" id="3.40.50.800">
    <property type="entry name" value="Anticodon-binding domain"/>
    <property type="match status" value="1"/>
</dbReference>
<dbReference type="InterPro" id="IPR016061">
    <property type="entry name" value="Pro-tRNA_ligase_II_C"/>
</dbReference>
<proteinExistence type="predicted"/>
<dbReference type="GO" id="GO:0016874">
    <property type="term" value="F:ligase activity"/>
    <property type="evidence" value="ECO:0007669"/>
    <property type="project" value="UniProtKB-KW"/>
</dbReference>
<dbReference type="SMART" id="SM00946">
    <property type="entry name" value="ProRS-C_1"/>
    <property type="match status" value="1"/>
</dbReference>
<keyword evidence="2" id="KW-0648">Protein biosynthesis</keyword>
<dbReference type="InterPro" id="IPR017449">
    <property type="entry name" value="Pro-tRNA_synth_II"/>
</dbReference>
<dbReference type="Pfam" id="PF03129">
    <property type="entry name" value="HGTP_anticodon"/>
    <property type="match status" value="1"/>
</dbReference>
<dbReference type="Gene3D" id="3.30.110.30">
    <property type="entry name" value="C-terminal domain of ProRS"/>
    <property type="match status" value="1"/>
</dbReference>
<dbReference type="Gene3D" id="1.10.287.110">
    <property type="entry name" value="DnaJ domain"/>
    <property type="match status" value="1"/>
</dbReference>